<feature type="domain" description="B12-binding" evidence="2">
    <location>
        <begin position="17"/>
        <end position="155"/>
    </location>
</feature>
<dbReference type="InterPro" id="IPR006158">
    <property type="entry name" value="Cobalamin-bd"/>
</dbReference>
<dbReference type="InterPro" id="IPR036724">
    <property type="entry name" value="Cobalamin-bd_sf"/>
</dbReference>
<dbReference type="Gene3D" id="3.40.50.280">
    <property type="entry name" value="Cobalamin-binding domain"/>
    <property type="match status" value="1"/>
</dbReference>
<evidence type="ECO:0000313" key="4">
    <source>
        <dbReference type="Proteomes" id="UP000324106"/>
    </source>
</evidence>
<dbReference type="EMBL" id="CP029194">
    <property type="protein sequence ID" value="QES24232.1"/>
    <property type="molecule type" value="Genomic_DNA"/>
</dbReference>
<accession>A0A5P2B0Y3</accession>
<dbReference type="PROSITE" id="PS51332">
    <property type="entry name" value="B12_BINDING"/>
    <property type="match status" value="1"/>
</dbReference>
<reference evidence="3 4" key="1">
    <citation type="submission" date="2018-05" db="EMBL/GenBank/DDBJ databases">
        <title>Streptomyces venezuelae.</title>
        <authorList>
            <person name="Kim W."/>
            <person name="Lee N."/>
            <person name="Cho B.-K."/>
        </authorList>
    </citation>
    <scope>NUCLEOTIDE SEQUENCE [LARGE SCALE GENOMIC DNA]</scope>
    <source>
        <strain evidence="3 4">ATCC 15068</strain>
    </source>
</reference>
<dbReference type="SUPFAM" id="SSF52242">
    <property type="entry name" value="Cobalamin (vitamin B12)-binding domain"/>
    <property type="match status" value="1"/>
</dbReference>
<dbReference type="Proteomes" id="UP000324106">
    <property type="component" value="Chromosome"/>
</dbReference>
<dbReference type="CDD" id="cd02065">
    <property type="entry name" value="B12-binding_like"/>
    <property type="match status" value="1"/>
</dbReference>
<protein>
    <submittedName>
        <fullName evidence="3">Methylaspartate mutase</fullName>
    </submittedName>
</protein>
<name>A0A5P2B0Y3_STRVZ</name>
<organism evidence="3 4">
    <name type="scientific">Streptomyces venezuelae</name>
    <dbReference type="NCBI Taxonomy" id="54571"/>
    <lineage>
        <taxon>Bacteria</taxon>
        <taxon>Bacillati</taxon>
        <taxon>Actinomycetota</taxon>
        <taxon>Actinomycetes</taxon>
        <taxon>Kitasatosporales</taxon>
        <taxon>Streptomycetaceae</taxon>
        <taxon>Streptomyces</taxon>
    </lineage>
</organism>
<dbReference type="GO" id="GO:0046872">
    <property type="term" value="F:metal ion binding"/>
    <property type="evidence" value="ECO:0007669"/>
    <property type="project" value="InterPro"/>
</dbReference>
<dbReference type="AlphaFoldDB" id="A0A5P2B0Y3"/>
<dbReference type="GO" id="GO:0031419">
    <property type="term" value="F:cobalamin binding"/>
    <property type="evidence" value="ECO:0007669"/>
    <property type="project" value="InterPro"/>
</dbReference>
<dbReference type="RefSeq" id="WP_150273778.1">
    <property type="nucleotide sequence ID" value="NZ_CP029194.1"/>
</dbReference>
<evidence type="ECO:0000259" key="2">
    <source>
        <dbReference type="PROSITE" id="PS51332"/>
    </source>
</evidence>
<evidence type="ECO:0000313" key="3">
    <source>
        <dbReference type="EMBL" id="QES24232.1"/>
    </source>
</evidence>
<sequence>MTLPAPAQAIHPDRDPKRRVLVSSTSSDSHTWNLVFLQILLEDMGHEVINIGSCVPDDLLIEQTRRHRPDMVVISSVNGHGALDGRRLITRMRTLVDLAELPVVIGGKLDIKAGEGGQAGPELMDAGFTAVFEDRQGIDAFRNYLALPGRRRELEATG</sequence>
<evidence type="ECO:0000256" key="1">
    <source>
        <dbReference type="SAM" id="MobiDB-lite"/>
    </source>
</evidence>
<dbReference type="Pfam" id="PF02310">
    <property type="entry name" value="B12-binding"/>
    <property type="match status" value="1"/>
</dbReference>
<gene>
    <name evidence="3" type="ORF">DEJ46_38330</name>
</gene>
<proteinExistence type="predicted"/>
<dbReference type="OrthoDB" id="8482131at2"/>
<feature type="region of interest" description="Disordered" evidence="1">
    <location>
        <begin position="1"/>
        <end position="23"/>
    </location>
</feature>